<keyword evidence="2" id="KW-1185">Reference proteome</keyword>
<dbReference type="EMBL" id="BGZK01001837">
    <property type="protein sequence ID" value="GBP87137.1"/>
    <property type="molecule type" value="Genomic_DNA"/>
</dbReference>
<evidence type="ECO:0000313" key="2">
    <source>
        <dbReference type="Proteomes" id="UP000299102"/>
    </source>
</evidence>
<accession>A0A4C1ZKJ1</accession>
<dbReference type="AlphaFoldDB" id="A0A4C1ZKJ1"/>
<dbReference type="Proteomes" id="UP000299102">
    <property type="component" value="Unassembled WGS sequence"/>
</dbReference>
<gene>
    <name evidence="1" type="ORF">EVAR_99868_1</name>
</gene>
<protein>
    <submittedName>
        <fullName evidence="1">Uncharacterized protein</fullName>
    </submittedName>
</protein>
<comment type="caution">
    <text evidence="1">The sequence shown here is derived from an EMBL/GenBank/DDBJ whole genome shotgun (WGS) entry which is preliminary data.</text>
</comment>
<organism evidence="1 2">
    <name type="scientific">Eumeta variegata</name>
    <name type="common">Bagworm moth</name>
    <name type="synonym">Eumeta japonica</name>
    <dbReference type="NCBI Taxonomy" id="151549"/>
    <lineage>
        <taxon>Eukaryota</taxon>
        <taxon>Metazoa</taxon>
        <taxon>Ecdysozoa</taxon>
        <taxon>Arthropoda</taxon>
        <taxon>Hexapoda</taxon>
        <taxon>Insecta</taxon>
        <taxon>Pterygota</taxon>
        <taxon>Neoptera</taxon>
        <taxon>Endopterygota</taxon>
        <taxon>Lepidoptera</taxon>
        <taxon>Glossata</taxon>
        <taxon>Ditrysia</taxon>
        <taxon>Tineoidea</taxon>
        <taxon>Psychidae</taxon>
        <taxon>Oiketicinae</taxon>
        <taxon>Eumeta</taxon>
    </lineage>
</organism>
<name>A0A4C1ZKJ1_EUMVA</name>
<proteinExistence type="predicted"/>
<reference evidence="1 2" key="1">
    <citation type="journal article" date="2019" name="Commun. Biol.">
        <title>The bagworm genome reveals a unique fibroin gene that provides high tensile strength.</title>
        <authorList>
            <person name="Kono N."/>
            <person name="Nakamura H."/>
            <person name="Ohtoshi R."/>
            <person name="Tomita M."/>
            <person name="Numata K."/>
            <person name="Arakawa K."/>
        </authorList>
    </citation>
    <scope>NUCLEOTIDE SEQUENCE [LARGE SCALE GENOMIC DNA]</scope>
</reference>
<sequence length="131" mass="15597">MSEHQTNHYMSLKTNKTAKYYISVIEYVYVAKLASFNNNHDKKHFDAIYSNKAITSLLYASADKGSFLRRKLRLSTRRRHFRVDWRERARFLRVRPPLWPSRGGLKPGGHFPFLPFTDSMTNVNFERRQRS</sequence>
<evidence type="ECO:0000313" key="1">
    <source>
        <dbReference type="EMBL" id="GBP87137.1"/>
    </source>
</evidence>